<dbReference type="AlphaFoldDB" id="A0A0E2Z6W4"/>
<dbReference type="HOGENOM" id="CLU_024495_0_0_6"/>
<organism evidence="1 2">
    <name type="scientific">Nitrosococcus oceani C-27</name>
    <dbReference type="NCBI Taxonomy" id="314279"/>
    <lineage>
        <taxon>Bacteria</taxon>
        <taxon>Pseudomonadati</taxon>
        <taxon>Pseudomonadota</taxon>
        <taxon>Gammaproteobacteria</taxon>
        <taxon>Chromatiales</taxon>
        <taxon>Chromatiaceae</taxon>
        <taxon>Nitrosococcus</taxon>
    </lineage>
</organism>
<dbReference type="EMBL" id="JPGN01000060">
    <property type="protein sequence ID" value="KFI19260.1"/>
    <property type="molecule type" value="Genomic_DNA"/>
</dbReference>
<name>A0A0E2Z6W4_9GAMM</name>
<sequence length="692" mass="77153">MPVPLPNLDDRRWADLVEEGRTLIPIHAPEWTDHNIHDPGITLMELFAWVAEMDIYQLNQIPDRHKRKFLALVGIVPEPPYPARTMLHFSLASSSTVVQLPETVEFEGADPFGVATGFRTLAPICIAPGFLKAIQLKDQRGFHDFTDSWVRGENFAVFGTEPQLGTELYFGFSEAFPQEEFVSLFFSFAHHRSDEAERCRLIDESSARQRICRTPLSDFPCPNVAPLSPPVEDRIKKTLLHHGVRLVWEILITADGDWELLEPDHINDETRALTLDGQVRLSIPSEMAKKKLGQVINELYYLRVRFVAGSYDAPPFLHRLALNGIIAEQAASVGEIKTIDDQAIEAILLGISDGSPNQKWTLPEAPVHVPSFQLYIQEEDKWRVWRRRSDFDESARSDSDFLLDPTDGVITFSDGEKGRVPPKGAQIYAIYCATQAEAGNLSSGTIHRLADSPHNRRVLGSDYEKIKESLAVITNPIAATGGAPAEILTHAIGRAIEQREKTQRAVTLQDYEVLALQTPGVQLARVKAWANLHPGLPCLKAQGLITVIILPYLPLDKPMPSVGLRRTVATYLNRRRIIGTRVEVVGPTYLEISVRTKVQAYVGANKAALQQNIIETLNNFLHPLKGGSEGTGWPFGRDVYRTEIMQVIDELSGVDHIFSLELTANKNEPQCGNVCLNPIMLVTAGPHEVEVI</sequence>
<dbReference type="Proteomes" id="UP000028839">
    <property type="component" value="Unassembled WGS sequence"/>
</dbReference>
<reference evidence="1 2" key="1">
    <citation type="submission" date="2014-07" db="EMBL/GenBank/DDBJ databases">
        <title>Comparative analysis of Nitrosococcus oceani genome inventories of strains from Pacific and Atlantic gyres.</title>
        <authorList>
            <person name="Lim C.K."/>
            <person name="Wang L."/>
            <person name="Sayavedra-Soto L.A."/>
            <person name="Klotz M.G."/>
        </authorList>
    </citation>
    <scope>NUCLEOTIDE SEQUENCE [LARGE SCALE GENOMIC DNA]</scope>
    <source>
        <strain evidence="1 2">C-27</strain>
    </source>
</reference>
<dbReference type="InterPro" id="IPR011749">
    <property type="entry name" value="CHP02243"/>
</dbReference>
<accession>A0A0E2Z6W4</accession>
<evidence type="ECO:0000313" key="2">
    <source>
        <dbReference type="Proteomes" id="UP000028839"/>
    </source>
</evidence>
<evidence type="ECO:0000313" key="1">
    <source>
        <dbReference type="EMBL" id="KFI19260.1"/>
    </source>
</evidence>
<comment type="caution">
    <text evidence="1">The sequence shown here is derived from an EMBL/GenBank/DDBJ whole genome shotgun (WGS) entry which is preliminary data.</text>
</comment>
<dbReference type="NCBIfam" id="TIGR02243">
    <property type="entry name" value="putative baseplate assembly protein"/>
    <property type="match status" value="1"/>
</dbReference>
<protein>
    <submittedName>
        <fullName evidence="1">Uncharacterized protein</fullName>
    </submittedName>
</protein>
<dbReference type="OrthoDB" id="9027184at2"/>
<proteinExistence type="predicted"/>
<gene>
    <name evidence="1" type="ORF">IB75_09930</name>
</gene>